<comment type="caution">
    <text evidence="1">The sequence shown here is derived from an EMBL/GenBank/DDBJ whole genome shotgun (WGS) entry which is preliminary data.</text>
</comment>
<sequence>MWYSEKNFVNYFGGTSFQSKPICTDTTEIRNSRSVRHLGPRDSSIPALSVYAHDYASGTEQIFTTRAASNFGFTANYAVASGYSSWTLYYNADFTGNSTCLSSKGTIIGKSVVFRSAVMGCSEQCIQYFYRSW</sequence>
<proteinExistence type="predicted"/>
<dbReference type="Proteomes" id="UP000198287">
    <property type="component" value="Unassembled WGS sequence"/>
</dbReference>
<dbReference type="EMBL" id="LNIX01000016">
    <property type="protein sequence ID" value="OXA46249.1"/>
    <property type="molecule type" value="Genomic_DNA"/>
</dbReference>
<accession>A0A226DM39</accession>
<reference evidence="1 2" key="1">
    <citation type="submission" date="2015-12" db="EMBL/GenBank/DDBJ databases">
        <title>The genome of Folsomia candida.</title>
        <authorList>
            <person name="Faddeeva A."/>
            <person name="Derks M.F."/>
            <person name="Anvar Y."/>
            <person name="Smit S."/>
            <person name="Van Straalen N."/>
            <person name="Roelofs D."/>
        </authorList>
    </citation>
    <scope>NUCLEOTIDE SEQUENCE [LARGE SCALE GENOMIC DNA]</scope>
    <source>
        <strain evidence="1 2">VU population</strain>
        <tissue evidence="1">Whole body</tissue>
    </source>
</reference>
<evidence type="ECO:0000313" key="2">
    <source>
        <dbReference type="Proteomes" id="UP000198287"/>
    </source>
</evidence>
<name>A0A226DM39_FOLCA</name>
<organism evidence="1 2">
    <name type="scientific">Folsomia candida</name>
    <name type="common">Springtail</name>
    <dbReference type="NCBI Taxonomy" id="158441"/>
    <lineage>
        <taxon>Eukaryota</taxon>
        <taxon>Metazoa</taxon>
        <taxon>Ecdysozoa</taxon>
        <taxon>Arthropoda</taxon>
        <taxon>Hexapoda</taxon>
        <taxon>Collembola</taxon>
        <taxon>Entomobryomorpha</taxon>
        <taxon>Isotomoidea</taxon>
        <taxon>Isotomidae</taxon>
        <taxon>Proisotominae</taxon>
        <taxon>Folsomia</taxon>
    </lineage>
</organism>
<protein>
    <submittedName>
        <fullName evidence="1">Uncharacterized protein</fullName>
    </submittedName>
</protein>
<keyword evidence="2" id="KW-1185">Reference proteome</keyword>
<dbReference type="AlphaFoldDB" id="A0A226DM39"/>
<evidence type="ECO:0000313" key="1">
    <source>
        <dbReference type="EMBL" id="OXA46249.1"/>
    </source>
</evidence>
<gene>
    <name evidence="1" type="ORF">Fcan01_19324</name>
</gene>